<comment type="caution">
    <text evidence="1">The sequence shown here is derived from an EMBL/GenBank/DDBJ whole genome shotgun (WGS) entry which is preliminary data.</text>
</comment>
<evidence type="ECO:0000313" key="2">
    <source>
        <dbReference type="Proteomes" id="UP001141806"/>
    </source>
</evidence>
<proteinExistence type="predicted"/>
<name>A0A9Q0K5F4_9MAGN</name>
<dbReference type="GO" id="GO:0061927">
    <property type="term" value="C:TOC-TIC supercomplex I"/>
    <property type="evidence" value="ECO:0007669"/>
    <property type="project" value="TreeGrafter"/>
</dbReference>
<dbReference type="PANTHER" id="PTHR34935:SF3">
    <property type="entry name" value="PROTEIN TIC110, CHLOROPLASTIC"/>
    <property type="match status" value="1"/>
</dbReference>
<sequence>MTVARWLLAAKELKKLIAYNTLVVTELVADIKGEPADTAPQEIITLKELEAKLGKPGQTEIITLEVDLPERDNFGHYMTKMLFWPDGEVTNMPFGGRFTTKKTMDEIFSSRTGEFYEKAEGGVHELALTRLSDSVIQAVVRNHKGEVSSLNDDMLACDKAVPAEPEDLADLFTASLSWQVPEELLLEEKSDPAPD</sequence>
<dbReference type="InterPro" id="IPR031610">
    <property type="entry name" value="TIC110"/>
</dbReference>
<dbReference type="AlphaFoldDB" id="A0A9Q0K5F4"/>
<reference evidence="1" key="1">
    <citation type="journal article" date="2023" name="Plant J.">
        <title>The genome of the king protea, Protea cynaroides.</title>
        <authorList>
            <person name="Chang J."/>
            <person name="Duong T.A."/>
            <person name="Schoeman C."/>
            <person name="Ma X."/>
            <person name="Roodt D."/>
            <person name="Barker N."/>
            <person name="Li Z."/>
            <person name="Van de Peer Y."/>
            <person name="Mizrachi E."/>
        </authorList>
    </citation>
    <scope>NUCLEOTIDE SEQUENCE</scope>
    <source>
        <tissue evidence="1">Young leaves</tissue>
    </source>
</reference>
<gene>
    <name evidence="1" type="ORF">NE237_022599</name>
</gene>
<dbReference type="PANTHER" id="PTHR34935">
    <property type="entry name" value="PROTEIN TIC110, CHLOROPLASTIC"/>
    <property type="match status" value="1"/>
</dbReference>
<keyword evidence="2" id="KW-1185">Reference proteome</keyword>
<dbReference type="Proteomes" id="UP001141806">
    <property type="component" value="Unassembled WGS sequence"/>
</dbReference>
<organism evidence="1 2">
    <name type="scientific">Protea cynaroides</name>
    <dbReference type="NCBI Taxonomy" id="273540"/>
    <lineage>
        <taxon>Eukaryota</taxon>
        <taxon>Viridiplantae</taxon>
        <taxon>Streptophyta</taxon>
        <taxon>Embryophyta</taxon>
        <taxon>Tracheophyta</taxon>
        <taxon>Spermatophyta</taxon>
        <taxon>Magnoliopsida</taxon>
        <taxon>Proteales</taxon>
        <taxon>Proteaceae</taxon>
        <taxon>Protea</taxon>
    </lineage>
</organism>
<evidence type="ECO:0000313" key="1">
    <source>
        <dbReference type="EMBL" id="KAJ4962660.1"/>
    </source>
</evidence>
<accession>A0A9Q0K5F4</accession>
<dbReference type="OrthoDB" id="191196at2759"/>
<dbReference type="GO" id="GO:0045037">
    <property type="term" value="P:protein import into chloroplast stroma"/>
    <property type="evidence" value="ECO:0007669"/>
    <property type="project" value="TreeGrafter"/>
</dbReference>
<dbReference type="EMBL" id="JAMYWD010000008">
    <property type="protein sequence ID" value="KAJ4962660.1"/>
    <property type="molecule type" value="Genomic_DNA"/>
</dbReference>
<protein>
    <submittedName>
        <fullName evidence="1">Uncharacterized protein</fullName>
    </submittedName>
</protein>